<comment type="catalytic activity">
    <reaction evidence="1">
        <text>[(1-&gt;4)-beta-D-glucosyl]n+m + reduced acceptor + O2 = 4-dehydro-beta-D-glucosyl-[(1-&gt;4)-beta-D-glucosyl]n-1 + [(1-&gt;4)-beta-D-glucosyl]m + acceptor + H2O.</text>
        <dbReference type="EC" id="1.14.99.56"/>
    </reaction>
</comment>
<evidence type="ECO:0000259" key="2">
    <source>
        <dbReference type="Pfam" id="PF03443"/>
    </source>
</evidence>
<dbReference type="Gene3D" id="2.70.50.70">
    <property type="match status" value="1"/>
</dbReference>
<dbReference type="OrthoDB" id="4849160at2759"/>
<dbReference type="GO" id="GO:0030248">
    <property type="term" value="F:cellulose binding"/>
    <property type="evidence" value="ECO:0007669"/>
    <property type="project" value="UniProtKB-UniRule"/>
</dbReference>
<keyword evidence="1" id="KW-0624">Polysaccharide degradation</keyword>
<keyword evidence="1" id="KW-1015">Disulfide bond</keyword>
<organism evidence="3 4">
    <name type="scientific">Candolleomyces eurysporus</name>
    <dbReference type="NCBI Taxonomy" id="2828524"/>
    <lineage>
        <taxon>Eukaryota</taxon>
        <taxon>Fungi</taxon>
        <taxon>Dikarya</taxon>
        <taxon>Basidiomycota</taxon>
        <taxon>Agaricomycotina</taxon>
        <taxon>Agaricomycetes</taxon>
        <taxon>Agaricomycetidae</taxon>
        <taxon>Agaricales</taxon>
        <taxon>Agaricineae</taxon>
        <taxon>Psathyrellaceae</taxon>
        <taxon>Candolleomyces</taxon>
    </lineage>
</organism>
<name>A0A9W8IX85_9AGAR</name>
<comment type="subcellular location">
    <subcellularLocation>
        <location evidence="1">Secreted</location>
    </subcellularLocation>
</comment>
<dbReference type="GO" id="GO:0008810">
    <property type="term" value="F:cellulase activity"/>
    <property type="evidence" value="ECO:0007669"/>
    <property type="project" value="UniProtKB-UniRule"/>
</dbReference>
<feature type="non-terminal residue" evidence="3">
    <location>
        <position position="107"/>
    </location>
</feature>
<evidence type="ECO:0000256" key="1">
    <source>
        <dbReference type="RuleBase" id="RU368122"/>
    </source>
</evidence>
<keyword evidence="1" id="KW-0119">Carbohydrate metabolism</keyword>
<sequence length="107" mass="12376">MITYLADCGNVPCSEFDSTKARWFKIHQVGKKPNGGEWFQADLMQGGKVSAKLPENIRQRQRQLGIVLWPQEDLQAQEEREQLRCRRCFHRGGLPPPYQPYYAQVGV</sequence>
<comment type="domain">
    <text evidence="1">Has a modular structure: an endo-beta-1,4-glucanase catalytic module at the N-terminus, a linker rich in serines and threonines, and a C-terminal carbohydrate-binding module (CBM).</text>
</comment>
<keyword evidence="1" id="KW-0964">Secreted</keyword>
<keyword evidence="4" id="KW-1185">Reference proteome</keyword>
<dbReference type="GO" id="GO:0030245">
    <property type="term" value="P:cellulose catabolic process"/>
    <property type="evidence" value="ECO:0007669"/>
    <property type="project" value="UniProtKB-UniRule"/>
</dbReference>
<dbReference type="InterPro" id="IPR005103">
    <property type="entry name" value="AA9_LPMO"/>
</dbReference>
<comment type="function">
    <text evidence="1">Lytic polysaccharide monooxygenase (LMPO) that depolymerizes crystalline and amorphous polysaccharides via the oxidation of scissile alpha- or beta-(1-4)-glycosidic bonds, yielding C1 and/or C4 oxidation products. Catalysis by LPMOs requires the reduction of the active-site copper from Cu(II) to Cu(I) by a reducing agent and H(2)O(2) or O(2) as a cosubstrate.</text>
</comment>
<evidence type="ECO:0000313" key="3">
    <source>
        <dbReference type="EMBL" id="KAJ2924571.1"/>
    </source>
</evidence>
<evidence type="ECO:0000313" key="4">
    <source>
        <dbReference type="Proteomes" id="UP001140091"/>
    </source>
</evidence>
<accession>A0A9W8IX85</accession>
<dbReference type="Proteomes" id="UP001140091">
    <property type="component" value="Unassembled WGS sequence"/>
</dbReference>
<dbReference type="Pfam" id="PF03443">
    <property type="entry name" value="AA9"/>
    <property type="match status" value="1"/>
</dbReference>
<feature type="domain" description="Auxiliary Activity family 9 catalytic" evidence="2">
    <location>
        <begin position="1"/>
        <end position="59"/>
    </location>
</feature>
<comment type="caution">
    <text evidence="3">The sequence shown here is derived from an EMBL/GenBank/DDBJ whole genome shotgun (WGS) entry which is preliminary data.</text>
</comment>
<dbReference type="EC" id="1.14.99.56" evidence="1"/>
<dbReference type="EMBL" id="JANBPK010001214">
    <property type="protein sequence ID" value="KAJ2924571.1"/>
    <property type="molecule type" value="Genomic_DNA"/>
</dbReference>
<reference evidence="3" key="1">
    <citation type="submission" date="2022-06" db="EMBL/GenBank/DDBJ databases">
        <title>Genome Sequence of Candolleomyces eurysporus.</title>
        <authorList>
            <person name="Buettner E."/>
        </authorList>
    </citation>
    <scope>NUCLEOTIDE SEQUENCE</scope>
    <source>
        <strain evidence="3">VTCC 930004</strain>
    </source>
</reference>
<dbReference type="GO" id="GO:0005576">
    <property type="term" value="C:extracellular region"/>
    <property type="evidence" value="ECO:0007669"/>
    <property type="project" value="UniProtKB-SubCell"/>
</dbReference>
<protein>
    <recommendedName>
        <fullName evidence="1">AA9 family lytic polysaccharide monooxygenase</fullName>
        <ecNumber evidence="1">1.14.99.56</ecNumber>
    </recommendedName>
    <alternativeName>
        <fullName evidence="1">Endo-beta-1,4-glucanase</fullName>
    </alternativeName>
    <alternativeName>
        <fullName evidence="1">Glycosyl hydrolase 61 family protein</fullName>
    </alternativeName>
</protein>
<keyword evidence="1" id="KW-0136">Cellulose degradation</keyword>
<gene>
    <name evidence="3" type="ORF">H1R20_g12520</name>
</gene>
<proteinExistence type="predicted"/>
<dbReference type="AlphaFoldDB" id="A0A9W8IX85"/>